<dbReference type="Ensembl" id="ENSPTET00000031752.1">
    <property type="protein sequence ID" value="ENSPTEP00000022078.1"/>
    <property type="gene ID" value="ENSPTEG00000023036.1"/>
</dbReference>
<dbReference type="EC" id="3.6.4.13" evidence="4"/>
<comment type="function">
    <text evidence="4">RNA helicase.</text>
</comment>
<evidence type="ECO:0000256" key="4">
    <source>
        <dbReference type="RuleBase" id="RU365068"/>
    </source>
</evidence>
<accession>A0A8C9HLN2</accession>
<dbReference type="InterPro" id="IPR014001">
    <property type="entry name" value="Helicase_ATP-bd"/>
</dbReference>
<sequence length="446" mass="53581">MGLKTTEKNYLNEFVNKKNKTIYHSYNDLKENCLKNWKKLNCDLNILTSTNREYVPYYYYDYFLSQFDIENDNKKKINKNNICNTFLFDNKQVVCHKKLKEINIDAWIKLSLEKNVNIKYLTCVQYCLMPFFLNNYDLLVYSLKSTGKTLAYVLPLLHKIIIQIYNLKNKLEIKNNFVLALILCPNNLLVEQTYAFIKKIIMYHPYNIICHYMHGRKNQNMQNEIEEIKKKKPHILISTPVTFINHIKYTQNFKHMFFLCDTLILDEAYFLLNSNFLKNILIIKNVLPKSHQTILLTCVMNNFLKHISYRLLRLNYILLNFVHNCIYRTDHFYFSIKKNVQKFNSIEQQLNSKYSFNMDNSNEDNPNEYYKKYFSLELFYKLNGILQSCYKNNILNFTDLKKIWYLKDATTFYKEVNELDSVLHTNKQSLNNNTNKQSLNNNINKQ</sequence>
<evidence type="ECO:0000256" key="2">
    <source>
        <dbReference type="ARBA" id="ARBA00022801"/>
    </source>
</evidence>
<protein>
    <recommendedName>
        <fullName evidence="4">ATP-dependent RNA helicase</fullName>
        <ecNumber evidence="4">3.6.4.13</ecNumber>
    </recommendedName>
</protein>
<dbReference type="GO" id="GO:0003724">
    <property type="term" value="F:RNA helicase activity"/>
    <property type="evidence" value="ECO:0007669"/>
    <property type="project" value="UniProtKB-EC"/>
</dbReference>
<organism evidence="6 7">
    <name type="scientific">Piliocolobus tephrosceles</name>
    <name type="common">Ugandan red Colobus</name>
    <dbReference type="NCBI Taxonomy" id="591936"/>
    <lineage>
        <taxon>Eukaryota</taxon>
        <taxon>Metazoa</taxon>
        <taxon>Chordata</taxon>
        <taxon>Craniata</taxon>
        <taxon>Vertebrata</taxon>
        <taxon>Euteleostomi</taxon>
        <taxon>Mammalia</taxon>
        <taxon>Eutheria</taxon>
        <taxon>Euarchontoglires</taxon>
        <taxon>Primates</taxon>
        <taxon>Haplorrhini</taxon>
        <taxon>Catarrhini</taxon>
        <taxon>Cercopithecidae</taxon>
        <taxon>Colobinae</taxon>
        <taxon>Piliocolobus</taxon>
    </lineage>
</organism>
<comment type="catalytic activity">
    <reaction evidence="4">
        <text>ATP + H2O = ADP + phosphate + H(+)</text>
        <dbReference type="Rhea" id="RHEA:13065"/>
        <dbReference type="ChEBI" id="CHEBI:15377"/>
        <dbReference type="ChEBI" id="CHEBI:15378"/>
        <dbReference type="ChEBI" id="CHEBI:30616"/>
        <dbReference type="ChEBI" id="CHEBI:43474"/>
        <dbReference type="ChEBI" id="CHEBI:456216"/>
        <dbReference type="EC" id="3.6.4.13"/>
    </reaction>
</comment>
<proteinExistence type="inferred from homology"/>
<keyword evidence="1 4" id="KW-0547">Nucleotide-binding</keyword>
<dbReference type="Ensembl" id="ENSPTET00000031720.1">
    <property type="protein sequence ID" value="ENSPTEP00000022054.1"/>
    <property type="gene ID" value="ENSPTEG00000023015.1"/>
</dbReference>
<keyword evidence="2 4" id="KW-0378">Hydrolase</keyword>
<dbReference type="Proteomes" id="UP000694416">
    <property type="component" value="Unplaced"/>
</dbReference>
<evidence type="ECO:0000256" key="1">
    <source>
        <dbReference type="ARBA" id="ARBA00022741"/>
    </source>
</evidence>
<dbReference type="GO" id="GO:0016787">
    <property type="term" value="F:hydrolase activity"/>
    <property type="evidence" value="ECO:0007669"/>
    <property type="project" value="UniProtKB-KW"/>
</dbReference>
<feature type="domain" description="Helicase ATP-binding" evidence="5">
    <location>
        <begin position="129"/>
        <end position="318"/>
    </location>
</feature>
<evidence type="ECO:0000259" key="5">
    <source>
        <dbReference type="PROSITE" id="PS51192"/>
    </source>
</evidence>
<evidence type="ECO:0000256" key="3">
    <source>
        <dbReference type="ARBA" id="ARBA00022840"/>
    </source>
</evidence>
<dbReference type="GO" id="GO:0005524">
    <property type="term" value="F:ATP binding"/>
    <property type="evidence" value="ECO:0007669"/>
    <property type="project" value="UniProtKB-UniRule"/>
</dbReference>
<keyword evidence="3 4" id="KW-0067">ATP-binding</keyword>
<dbReference type="Gene3D" id="3.40.50.300">
    <property type="entry name" value="P-loop containing nucleotide triphosphate hydrolases"/>
    <property type="match status" value="1"/>
</dbReference>
<comment type="similarity">
    <text evidence="4">Belongs to the DEAD box helicase family.</text>
</comment>
<dbReference type="PROSITE" id="PS51192">
    <property type="entry name" value="HELICASE_ATP_BIND_1"/>
    <property type="match status" value="1"/>
</dbReference>
<dbReference type="AlphaFoldDB" id="A0A8C9HLN2"/>
<comment type="domain">
    <text evidence="4">The Q motif is unique to and characteristic of the DEAD box family of RNA helicases and controls ATP binding and hydrolysis.</text>
</comment>
<dbReference type="Pfam" id="PF00270">
    <property type="entry name" value="DEAD"/>
    <property type="match status" value="1"/>
</dbReference>
<keyword evidence="4" id="KW-0347">Helicase</keyword>
<keyword evidence="7" id="KW-1185">Reference proteome</keyword>
<dbReference type="InterPro" id="IPR011545">
    <property type="entry name" value="DEAD/DEAH_box_helicase_dom"/>
</dbReference>
<evidence type="ECO:0000313" key="7">
    <source>
        <dbReference type="Proteomes" id="UP000694416"/>
    </source>
</evidence>
<dbReference type="GO" id="GO:0003723">
    <property type="term" value="F:RNA binding"/>
    <property type="evidence" value="ECO:0007669"/>
    <property type="project" value="UniProtKB-UniRule"/>
</dbReference>
<dbReference type="PANTHER" id="PTHR24031">
    <property type="entry name" value="RNA HELICASE"/>
    <property type="match status" value="1"/>
</dbReference>
<evidence type="ECO:0000313" key="6">
    <source>
        <dbReference type="Ensembl" id="ENSPTEP00000022078.1"/>
    </source>
</evidence>
<dbReference type="InterPro" id="IPR027417">
    <property type="entry name" value="P-loop_NTPase"/>
</dbReference>
<dbReference type="SMART" id="SM00487">
    <property type="entry name" value="DEXDc"/>
    <property type="match status" value="1"/>
</dbReference>
<reference evidence="6" key="1">
    <citation type="submission" date="2025-05" db="UniProtKB">
        <authorList>
            <consortium name="Ensembl"/>
        </authorList>
    </citation>
    <scope>IDENTIFICATION</scope>
</reference>
<keyword evidence="4" id="KW-0694">RNA-binding</keyword>
<dbReference type="SUPFAM" id="SSF52540">
    <property type="entry name" value="P-loop containing nucleoside triphosphate hydrolases"/>
    <property type="match status" value="1"/>
</dbReference>
<name>A0A8C9HLN2_9PRIM</name>